<dbReference type="GO" id="GO:0005576">
    <property type="term" value="C:extracellular region"/>
    <property type="evidence" value="ECO:0007669"/>
    <property type="project" value="UniProtKB-SubCell"/>
</dbReference>
<dbReference type="Proteomes" id="UP000007798">
    <property type="component" value="Unassembled WGS sequence"/>
</dbReference>
<sequence>MHSSVLLVILLISILPMMNAAEWLTNTHNPKFPGKCTISPNMILNEGVSVKDPNHKCRQIICGHNGMTIVQNCGVSALSRPCRYGDYKNIMLPYPKCCVRHIICK</sequence>
<proteinExistence type="predicted"/>
<dbReference type="InterPro" id="IPR029277">
    <property type="entry name" value="SVWC_dom"/>
</dbReference>
<dbReference type="HOGENOM" id="CLU_170581_0_0_1"/>
<dbReference type="KEGG" id="dwi:6644372"/>
<dbReference type="SMART" id="SM01318">
    <property type="entry name" value="SVWC"/>
    <property type="match status" value="1"/>
</dbReference>
<feature type="signal peptide" evidence="3">
    <location>
        <begin position="1"/>
        <end position="20"/>
    </location>
</feature>
<dbReference type="OrthoDB" id="7901229at2759"/>
<comment type="subcellular location">
    <subcellularLocation>
        <location evidence="1">Secreted</location>
    </subcellularLocation>
</comment>
<gene>
    <name evidence="5" type="primary">Dwil\GK24349</name>
    <name evidence="5" type="ORF">Dwil_GK24349</name>
</gene>
<evidence type="ECO:0000259" key="4">
    <source>
        <dbReference type="SMART" id="SM01318"/>
    </source>
</evidence>
<dbReference type="AlphaFoldDB" id="B4MZM0"/>
<organism evidence="5 6">
    <name type="scientific">Drosophila willistoni</name>
    <name type="common">Fruit fly</name>
    <dbReference type="NCBI Taxonomy" id="7260"/>
    <lineage>
        <taxon>Eukaryota</taxon>
        <taxon>Metazoa</taxon>
        <taxon>Ecdysozoa</taxon>
        <taxon>Arthropoda</taxon>
        <taxon>Hexapoda</taxon>
        <taxon>Insecta</taxon>
        <taxon>Pterygota</taxon>
        <taxon>Neoptera</taxon>
        <taxon>Endopterygota</taxon>
        <taxon>Diptera</taxon>
        <taxon>Brachycera</taxon>
        <taxon>Muscomorpha</taxon>
        <taxon>Ephydroidea</taxon>
        <taxon>Drosophilidae</taxon>
        <taxon>Drosophila</taxon>
        <taxon>Sophophora</taxon>
    </lineage>
</organism>
<evidence type="ECO:0000313" key="6">
    <source>
        <dbReference type="Proteomes" id="UP000007798"/>
    </source>
</evidence>
<evidence type="ECO:0000256" key="3">
    <source>
        <dbReference type="SAM" id="SignalP"/>
    </source>
</evidence>
<dbReference type="eggNOG" id="ENOG502RWRC">
    <property type="taxonomic scope" value="Eukaryota"/>
</dbReference>
<keyword evidence="6" id="KW-1185">Reference proteome</keyword>
<dbReference type="OMA" id="CCERTII"/>
<feature type="domain" description="Single" evidence="4">
    <location>
        <begin position="36"/>
        <end position="104"/>
    </location>
</feature>
<dbReference type="EMBL" id="CH963920">
    <property type="protein sequence ID" value="EDW77805.1"/>
    <property type="molecule type" value="Genomic_DNA"/>
</dbReference>
<dbReference type="FunCoup" id="B4MZM0">
    <property type="interactions" value="60"/>
</dbReference>
<dbReference type="PANTHER" id="PTHR39957">
    <property type="entry name" value="AT09846P1-RELATED"/>
    <property type="match status" value="1"/>
</dbReference>
<dbReference type="PANTHER" id="PTHR39957:SF1">
    <property type="entry name" value="AT09846P1-RELATED"/>
    <property type="match status" value="1"/>
</dbReference>
<dbReference type="PhylomeDB" id="B4MZM0"/>
<keyword evidence="2" id="KW-0964">Secreted</keyword>
<keyword evidence="3" id="KW-0732">Signal</keyword>
<evidence type="ECO:0000313" key="5">
    <source>
        <dbReference type="EMBL" id="EDW77805.1"/>
    </source>
</evidence>
<protein>
    <recommendedName>
        <fullName evidence="4">Single domain-containing protein</fullName>
    </recommendedName>
</protein>
<dbReference type="InParanoid" id="B4MZM0"/>
<feature type="chain" id="PRO_5002816059" description="Single domain-containing protein" evidence="3">
    <location>
        <begin position="21"/>
        <end position="105"/>
    </location>
</feature>
<reference evidence="5 6" key="1">
    <citation type="journal article" date="2007" name="Nature">
        <title>Evolution of genes and genomes on the Drosophila phylogeny.</title>
        <authorList>
            <consortium name="Drosophila 12 Genomes Consortium"/>
            <person name="Clark A.G."/>
            <person name="Eisen M.B."/>
            <person name="Smith D.R."/>
            <person name="Bergman C.M."/>
            <person name="Oliver B."/>
            <person name="Markow T.A."/>
            <person name="Kaufman T.C."/>
            <person name="Kellis M."/>
            <person name="Gelbart W."/>
            <person name="Iyer V.N."/>
            <person name="Pollard D.A."/>
            <person name="Sackton T.B."/>
            <person name="Larracuente A.M."/>
            <person name="Singh N.D."/>
            <person name="Abad J.P."/>
            <person name="Abt D.N."/>
            <person name="Adryan B."/>
            <person name="Aguade M."/>
            <person name="Akashi H."/>
            <person name="Anderson W.W."/>
            <person name="Aquadro C.F."/>
            <person name="Ardell D.H."/>
            <person name="Arguello R."/>
            <person name="Artieri C.G."/>
            <person name="Barbash D.A."/>
            <person name="Barker D."/>
            <person name="Barsanti P."/>
            <person name="Batterham P."/>
            <person name="Batzoglou S."/>
            <person name="Begun D."/>
            <person name="Bhutkar A."/>
            <person name="Blanco E."/>
            <person name="Bosak S.A."/>
            <person name="Bradley R.K."/>
            <person name="Brand A.D."/>
            <person name="Brent M.R."/>
            <person name="Brooks A.N."/>
            <person name="Brown R.H."/>
            <person name="Butlin R.K."/>
            <person name="Caggese C."/>
            <person name="Calvi B.R."/>
            <person name="Bernardo de Carvalho A."/>
            <person name="Caspi A."/>
            <person name="Castrezana S."/>
            <person name="Celniker S.E."/>
            <person name="Chang J.L."/>
            <person name="Chapple C."/>
            <person name="Chatterji S."/>
            <person name="Chinwalla A."/>
            <person name="Civetta A."/>
            <person name="Clifton S.W."/>
            <person name="Comeron J.M."/>
            <person name="Costello J.C."/>
            <person name="Coyne J.A."/>
            <person name="Daub J."/>
            <person name="David R.G."/>
            <person name="Delcher A.L."/>
            <person name="Delehaunty K."/>
            <person name="Do C.B."/>
            <person name="Ebling H."/>
            <person name="Edwards K."/>
            <person name="Eickbush T."/>
            <person name="Evans J.D."/>
            <person name="Filipski A."/>
            <person name="Findeiss S."/>
            <person name="Freyhult E."/>
            <person name="Fulton L."/>
            <person name="Fulton R."/>
            <person name="Garcia A.C."/>
            <person name="Gardiner A."/>
            <person name="Garfield D.A."/>
            <person name="Garvin B.E."/>
            <person name="Gibson G."/>
            <person name="Gilbert D."/>
            <person name="Gnerre S."/>
            <person name="Godfrey J."/>
            <person name="Good R."/>
            <person name="Gotea V."/>
            <person name="Gravely B."/>
            <person name="Greenberg A.J."/>
            <person name="Griffiths-Jones S."/>
            <person name="Gross S."/>
            <person name="Guigo R."/>
            <person name="Gustafson E.A."/>
            <person name="Haerty W."/>
            <person name="Hahn M.W."/>
            <person name="Halligan D.L."/>
            <person name="Halpern A.L."/>
            <person name="Halter G.M."/>
            <person name="Han M.V."/>
            <person name="Heger A."/>
            <person name="Hillier L."/>
            <person name="Hinrichs A.S."/>
            <person name="Holmes I."/>
            <person name="Hoskins R.A."/>
            <person name="Hubisz M.J."/>
            <person name="Hultmark D."/>
            <person name="Huntley M.A."/>
            <person name="Jaffe D.B."/>
            <person name="Jagadeeshan S."/>
            <person name="Jeck W.R."/>
            <person name="Johnson J."/>
            <person name="Jones C.D."/>
            <person name="Jordan W.C."/>
            <person name="Karpen G.H."/>
            <person name="Kataoka E."/>
            <person name="Keightley P.D."/>
            <person name="Kheradpour P."/>
            <person name="Kirkness E.F."/>
            <person name="Koerich L.B."/>
            <person name="Kristiansen K."/>
            <person name="Kudrna D."/>
            <person name="Kulathinal R.J."/>
            <person name="Kumar S."/>
            <person name="Kwok R."/>
            <person name="Lander E."/>
            <person name="Langley C.H."/>
            <person name="Lapoint R."/>
            <person name="Lazzaro B.P."/>
            <person name="Lee S.J."/>
            <person name="Levesque L."/>
            <person name="Li R."/>
            <person name="Lin C.F."/>
            <person name="Lin M.F."/>
            <person name="Lindblad-Toh K."/>
            <person name="Llopart A."/>
            <person name="Long M."/>
            <person name="Low L."/>
            <person name="Lozovsky E."/>
            <person name="Lu J."/>
            <person name="Luo M."/>
            <person name="Machado C.A."/>
            <person name="Makalowski W."/>
            <person name="Marzo M."/>
            <person name="Matsuda M."/>
            <person name="Matzkin L."/>
            <person name="McAllister B."/>
            <person name="McBride C.S."/>
            <person name="McKernan B."/>
            <person name="McKernan K."/>
            <person name="Mendez-Lago M."/>
            <person name="Minx P."/>
            <person name="Mollenhauer M.U."/>
            <person name="Montooth K."/>
            <person name="Mount S.M."/>
            <person name="Mu X."/>
            <person name="Myers E."/>
            <person name="Negre B."/>
            <person name="Newfeld S."/>
            <person name="Nielsen R."/>
            <person name="Noor M.A."/>
            <person name="O'Grady P."/>
            <person name="Pachter L."/>
            <person name="Papaceit M."/>
            <person name="Parisi M.J."/>
            <person name="Parisi M."/>
            <person name="Parts L."/>
            <person name="Pedersen J.S."/>
            <person name="Pesole G."/>
            <person name="Phillippy A.M."/>
            <person name="Ponting C.P."/>
            <person name="Pop M."/>
            <person name="Porcelli D."/>
            <person name="Powell J.R."/>
            <person name="Prohaska S."/>
            <person name="Pruitt K."/>
            <person name="Puig M."/>
            <person name="Quesneville H."/>
            <person name="Ram K.R."/>
            <person name="Rand D."/>
            <person name="Rasmussen M.D."/>
            <person name="Reed L.K."/>
            <person name="Reenan R."/>
            <person name="Reily A."/>
            <person name="Remington K.A."/>
            <person name="Rieger T.T."/>
            <person name="Ritchie M.G."/>
            <person name="Robin C."/>
            <person name="Rogers Y.H."/>
            <person name="Rohde C."/>
            <person name="Rozas J."/>
            <person name="Rubenfield M.J."/>
            <person name="Ruiz A."/>
            <person name="Russo S."/>
            <person name="Salzberg S.L."/>
            <person name="Sanchez-Gracia A."/>
            <person name="Saranga D.J."/>
            <person name="Sato H."/>
            <person name="Schaeffer S.W."/>
            <person name="Schatz M.C."/>
            <person name="Schlenke T."/>
            <person name="Schwartz R."/>
            <person name="Segarra C."/>
            <person name="Singh R.S."/>
            <person name="Sirot L."/>
            <person name="Sirota M."/>
            <person name="Sisneros N.B."/>
            <person name="Smith C.D."/>
            <person name="Smith T.F."/>
            <person name="Spieth J."/>
            <person name="Stage D.E."/>
            <person name="Stark A."/>
            <person name="Stephan W."/>
            <person name="Strausberg R.L."/>
            <person name="Strempel S."/>
            <person name="Sturgill D."/>
            <person name="Sutton G."/>
            <person name="Sutton G.G."/>
            <person name="Tao W."/>
            <person name="Teichmann S."/>
            <person name="Tobari Y.N."/>
            <person name="Tomimura Y."/>
            <person name="Tsolas J.M."/>
            <person name="Valente V.L."/>
            <person name="Venter E."/>
            <person name="Venter J.C."/>
            <person name="Vicario S."/>
            <person name="Vieira F.G."/>
            <person name="Vilella A.J."/>
            <person name="Villasante A."/>
            <person name="Walenz B."/>
            <person name="Wang J."/>
            <person name="Wasserman M."/>
            <person name="Watts T."/>
            <person name="Wilson D."/>
            <person name="Wilson R.K."/>
            <person name="Wing R.A."/>
            <person name="Wolfner M.F."/>
            <person name="Wong A."/>
            <person name="Wong G.K."/>
            <person name="Wu C.I."/>
            <person name="Wu G."/>
            <person name="Yamamoto D."/>
            <person name="Yang H.P."/>
            <person name="Yang S.P."/>
            <person name="Yorke J.A."/>
            <person name="Yoshida K."/>
            <person name="Zdobnov E."/>
            <person name="Zhang P."/>
            <person name="Zhang Y."/>
            <person name="Zimin A.V."/>
            <person name="Baldwin J."/>
            <person name="Abdouelleil A."/>
            <person name="Abdulkadir J."/>
            <person name="Abebe A."/>
            <person name="Abera B."/>
            <person name="Abreu J."/>
            <person name="Acer S.C."/>
            <person name="Aftuck L."/>
            <person name="Alexander A."/>
            <person name="An P."/>
            <person name="Anderson E."/>
            <person name="Anderson S."/>
            <person name="Arachi H."/>
            <person name="Azer M."/>
            <person name="Bachantsang P."/>
            <person name="Barry A."/>
            <person name="Bayul T."/>
            <person name="Berlin A."/>
            <person name="Bessette D."/>
            <person name="Bloom T."/>
            <person name="Blye J."/>
            <person name="Boguslavskiy L."/>
            <person name="Bonnet C."/>
            <person name="Boukhgalter B."/>
            <person name="Bourzgui I."/>
            <person name="Brown A."/>
            <person name="Cahill P."/>
            <person name="Channer S."/>
            <person name="Cheshatsang Y."/>
            <person name="Chuda L."/>
            <person name="Citroen M."/>
            <person name="Collymore A."/>
            <person name="Cooke P."/>
            <person name="Costello M."/>
            <person name="D'Aco K."/>
            <person name="Daza R."/>
            <person name="De Haan G."/>
            <person name="DeGray S."/>
            <person name="DeMaso C."/>
            <person name="Dhargay N."/>
            <person name="Dooley K."/>
            <person name="Dooley E."/>
            <person name="Doricent M."/>
            <person name="Dorje P."/>
            <person name="Dorjee K."/>
            <person name="Dupes A."/>
            <person name="Elong R."/>
            <person name="Falk J."/>
            <person name="Farina A."/>
            <person name="Faro S."/>
            <person name="Ferguson D."/>
            <person name="Fisher S."/>
            <person name="Foley C.D."/>
            <person name="Franke A."/>
            <person name="Friedrich D."/>
            <person name="Gadbois L."/>
            <person name="Gearin G."/>
            <person name="Gearin C.R."/>
            <person name="Giannoukos G."/>
            <person name="Goode T."/>
            <person name="Graham J."/>
            <person name="Grandbois E."/>
            <person name="Grewal S."/>
            <person name="Gyaltsen K."/>
            <person name="Hafez N."/>
            <person name="Hagos B."/>
            <person name="Hall J."/>
            <person name="Henson C."/>
            <person name="Hollinger A."/>
            <person name="Honan T."/>
            <person name="Huard M.D."/>
            <person name="Hughes L."/>
            <person name="Hurhula B."/>
            <person name="Husby M.E."/>
            <person name="Kamat A."/>
            <person name="Kanga B."/>
            <person name="Kashin S."/>
            <person name="Khazanovich D."/>
            <person name="Kisner P."/>
            <person name="Lance K."/>
            <person name="Lara M."/>
            <person name="Lee W."/>
            <person name="Lennon N."/>
            <person name="Letendre F."/>
            <person name="LeVine R."/>
            <person name="Lipovsky A."/>
            <person name="Liu X."/>
            <person name="Liu J."/>
            <person name="Liu S."/>
            <person name="Lokyitsang T."/>
            <person name="Lokyitsang Y."/>
            <person name="Lubonja R."/>
            <person name="Lui A."/>
            <person name="MacDonald P."/>
            <person name="Magnisalis V."/>
            <person name="Maru K."/>
            <person name="Matthews C."/>
            <person name="McCusker W."/>
            <person name="McDonough S."/>
            <person name="Mehta T."/>
            <person name="Meldrim J."/>
            <person name="Meneus L."/>
            <person name="Mihai O."/>
            <person name="Mihalev A."/>
            <person name="Mihova T."/>
            <person name="Mittelman R."/>
            <person name="Mlenga V."/>
            <person name="Montmayeur A."/>
            <person name="Mulrain L."/>
            <person name="Navidi A."/>
            <person name="Naylor J."/>
            <person name="Negash T."/>
            <person name="Nguyen T."/>
            <person name="Nguyen N."/>
            <person name="Nicol R."/>
            <person name="Norbu C."/>
            <person name="Norbu N."/>
            <person name="Novod N."/>
            <person name="O'Neill B."/>
            <person name="Osman S."/>
            <person name="Markiewicz E."/>
            <person name="Oyono O.L."/>
            <person name="Patti C."/>
            <person name="Phunkhang P."/>
            <person name="Pierre F."/>
            <person name="Priest M."/>
            <person name="Raghuraman S."/>
            <person name="Rege F."/>
            <person name="Reyes R."/>
            <person name="Rise C."/>
            <person name="Rogov P."/>
            <person name="Ross K."/>
            <person name="Ryan E."/>
            <person name="Settipalli S."/>
            <person name="Shea T."/>
            <person name="Sherpa N."/>
            <person name="Shi L."/>
            <person name="Shih D."/>
            <person name="Sparrow T."/>
            <person name="Spaulding J."/>
            <person name="Stalker J."/>
            <person name="Stange-Thomann N."/>
            <person name="Stavropoulos S."/>
            <person name="Stone C."/>
            <person name="Strader C."/>
            <person name="Tesfaye S."/>
            <person name="Thomson T."/>
            <person name="Thoulutsang Y."/>
            <person name="Thoulutsang D."/>
            <person name="Topham K."/>
            <person name="Topping I."/>
            <person name="Tsamla T."/>
            <person name="Vassiliev H."/>
            <person name="Vo A."/>
            <person name="Wangchuk T."/>
            <person name="Wangdi T."/>
            <person name="Weiand M."/>
            <person name="Wilkinson J."/>
            <person name="Wilson A."/>
            <person name="Yadav S."/>
            <person name="Young G."/>
            <person name="Yu Q."/>
            <person name="Zembek L."/>
            <person name="Zhong D."/>
            <person name="Zimmer A."/>
            <person name="Zwirko Z."/>
            <person name="Jaffe D.B."/>
            <person name="Alvarez P."/>
            <person name="Brockman W."/>
            <person name="Butler J."/>
            <person name="Chin C."/>
            <person name="Gnerre S."/>
            <person name="Grabherr M."/>
            <person name="Kleber M."/>
            <person name="Mauceli E."/>
            <person name="MacCallum I."/>
        </authorList>
    </citation>
    <scope>NUCLEOTIDE SEQUENCE [LARGE SCALE GENOMIC DNA]</scope>
    <source>
        <strain evidence="6">Tucson 14030-0811.24</strain>
    </source>
</reference>
<dbReference type="Pfam" id="PF15430">
    <property type="entry name" value="SVWC"/>
    <property type="match status" value="1"/>
</dbReference>
<evidence type="ECO:0000256" key="1">
    <source>
        <dbReference type="ARBA" id="ARBA00004613"/>
    </source>
</evidence>
<dbReference type="InterPro" id="IPR053308">
    <property type="entry name" value="Vago-like"/>
</dbReference>
<accession>B4MZM0</accession>
<name>B4MZM0_DROWI</name>
<evidence type="ECO:0000256" key="2">
    <source>
        <dbReference type="ARBA" id="ARBA00022525"/>
    </source>
</evidence>